<reference evidence="1" key="1">
    <citation type="submission" date="2021-03" db="EMBL/GenBank/DDBJ databases">
        <authorList>
            <person name="Bekaert M."/>
        </authorList>
    </citation>
    <scope>NUCLEOTIDE SEQUENCE</scope>
</reference>
<accession>A0A8S3VF09</accession>
<evidence type="ECO:0000313" key="1">
    <source>
        <dbReference type="EMBL" id="CAG2253445.1"/>
    </source>
</evidence>
<organism evidence="1 2">
    <name type="scientific">Mytilus edulis</name>
    <name type="common">Blue mussel</name>
    <dbReference type="NCBI Taxonomy" id="6550"/>
    <lineage>
        <taxon>Eukaryota</taxon>
        <taxon>Metazoa</taxon>
        <taxon>Spiralia</taxon>
        <taxon>Lophotrochozoa</taxon>
        <taxon>Mollusca</taxon>
        <taxon>Bivalvia</taxon>
        <taxon>Autobranchia</taxon>
        <taxon>Pteriomorphia</taxon>
        <taxon>Mytilida</taxon>
        <taxon>Mytiloidea</taxon>
        <taxon>Mytilidae</taxon>
        <taxon>Mytilinae</taxon>
        <taxon>Mytilus</taxon>
    </lineage>
</organism>
<dbReference type="InterPro" id="IPR036691">
    <property type="entry name" value="Endo/exonu/phosph_ase_sf"/>
</dbReference>
<dbReference type="AlphaFoldDB" id="A0A8S3VF09"/>
<dbReference type="SUPFAM" id="SSF56219">
    <property type="entry name" value="DNase I-like"/>
    <property type="match status" value="1"/>
</dbReference>
<sequence length="153" mass="17270">MAETFLKTNERPAKLDDTYTWIGKCRNSGKDKGGIGICLKSDIPVLDDNVLNSKDDNHERLWVLSRIGNAKTAIGIAYFPNDGIDRDTTDKLMYELLENCSKLATSGYEILLMGDFNGKCIEKCQITNFNVMRDLASYNGKRLHQFIEAKILL</sequence>
<name>A0A8S3VF09_MYTED</name>
<dbReference type="Proteomes" id="UP000683360">
    <property type="component" value="Unassembled WGS sequence"/>
</dbReference>
<gene>
    <name evidence="1" type="ORF">MEDL_65014</name>
</gene>
<protein>
    <recommendedName>
        <fullName evidence="3">Endonuclease/exonuclease/phosphatase domain-containing protein</fullName>
    </recommendedName>
</protein>
<evidence type="ECO:0008006" key="3">
    <source>
        <dbReference type="Google" id="ProtNLM"/>
    </source>
</evidence>
<dbReference type="Gene3D" id="3.60.10.10">
    <property type="entry name" value="Endonuclease/exonuclease/phosphatase"/>
    <property type="match status" value="1"/>
</dbReference>
<dbReference type="EMBL" id="CAJPWZ010003151">
    <property type="protein sequence ID" value="CAG2253445.1"/>
    <property type="molecule type" value="Genomic_DNA"/>
</dbReference>
<comment type="caution">
    <text evidence="1">The sequence shown here is derived from an EMBL/GenBank/DDBJ whole genome shotgun (WGS) entry which is preliminary data.</text>
</comment>
<evidence type="ECO:0000313" key="2">
    <source>
        <dbReference type="Proteomes" id="UP000683360"/>
    </source>
</evidence>
<keyword evidence="2" id="KW-1185">Reference proteome</keyword>
<proteinExistence type="predicted"/>
<dbReference type="OrthoDB" id="10158298at2759"/>